<gene>
    <name evidence="2" type="primary">gatD</name>
    <name evidence="4" type="ORF">GCM10011575_18580</name>
</gene>
<feature type="binding site" evidence="2">
    <location>
        <position position="135"/>
    </location>
    <ligand>
        <name>substrate</name>
    </ligand>
</feature>
<feature type="active site" description="Nucleophile" evidence="2">
    <location>
        <position position="100"/>
    </location>
</feature>
<sequence>MSAASSGSDKRVEVVLIYQSLLGIYGDRGNATVLMKRLAWRGYDPVLHVVEPGDPLPETGDVYLLGGGEDAAQISAVKALKQDGSIYRAVDRGAAVFAVCAGYQILGNTFTIGDDDTVTEGLGLLDVTTRRGPARAVGELLGRWIDHSGEEQWITGFENHGGYTTLGPDAKPVTQVEVGIGNDGTGFDGAQNGTVLAIYPHGPALARNPALADHVLELALGTTLPPIDRPEITELRRQRIAAARS</sequence>
<dbReference type="GO" id="GO:0140282">
    <property type="term" value="F:carbon-nitrogen ligase activity on lipid II"/>
    <property type="evidence" value="ECO:0007669"/>
    <property type="project" value="UniProtKB-UniRule"/>
</dbReference>
<organism evidence="4 5">
    <name type="scientific">Microlunatus endophyticus</name>
    <dbReference type="NCBI Taxonomy" id="1716077"/>
    <lineage>
        <taxon>Bacteria</taxon>
        <taxon>Bacillati</taxon>
        <taxon>Actinomycetota</taxon>
        <taxon>Actinomycetes</taxon>
        <taxon>Propionibacteriales</taxon>
        <taxon>Propionibacteriaceae</taxon>
        <taxon>Microlunatus</taxon>
    </lineage>
</organism>
<proteinExistence type="inferred from homology"/>
<keyword evidence="2" id="KW-0573">Peptidoglycan synthesis</keyword>
<feature type="domain" description="CobB/CobQ-like glutamine amidotransferase" evidence="3">
    <location>
        <begin position="14"/>
        <end position="208"/>
    </location>
</feature>
<comment type="similarity">
    <text evidence="2">Belongs to the CobB/CobQ family. GatD subfamily.</text>
</comment>
<dbReference type="RefSeq" id="WP_188894932.1">
    <property type="nucleotide sequence ID" value="NZ_BMMZ01000004.1"/>
</dbReference>
<keyword evidence="1 2" id="KW-0315">Glutamine amidotransferase</keyword>
<dbReference type="InterPro" id="IPR043702">
    <property type="entry name" value="Lipid_II_synth_GatD"/>
</dbReference>
<evidence type="ECO:0000313" key="5">
    <source>
        <dbReference type="Proteomes" id="UP000613840"/>
    </source>
</evidence>
<dbReference type="AlphaFoldDB" id="A0A917W3Y9"/>
<dbReference type="GO" id="GO:0071555">
    <property type="term" value="P:cell wall organization"/>
    <property type="evidence" value="ECO:0007669"/>
    <property type="project" value="UniProtKB-KW"/>
</dbReference>
<dbReference type="EMBL" id="BMMZ01000004">
    <property type="protein sequence ID" value="GGL60353.1"/>
    <property type="molecule type" value="Genomic_DNA"/>
</dbReference>
<dbReference type="PANTHER" id="PTHR21343:SF9">
    <property type="entry name" value="LIPID II ISOGLUTAMINYL SYNTHASE (GLUTAMINE-HYDROLYZING) SUBUNIT GATD"/>
    <property type="match status" value="1"/>
</dbReference>
<evidence type="ECO:0000313" key="4">
    <source>
        <dbReference type="EMBL" id="GGL60353.1"/>
    </source>
</evidence>
<reference evidence="4" key="1">
    <citation type="journal article" date="2014" name="Int. J. Syst. Evol. Microbiol.">
        <title>Complete genome sequence of Corynebacterium casei LMG S-19264T (=DSM 44701T), isolated from a smear-ripened cheese.</title>
        <authorList>
            <consortium name="US DOE Joint Genome Institute (JGI-PGF)"/>
            <person name="Walter F."/>
            <person name="Albersmeier A."/>
            <person name="Kalinowski J."/>
            <person name="Ruckert C."/>
        </authorList>
    </citation>
    <scope>NUCLEOTIDE SEQUENCE</scope>
    <source>
        <strain evidence="4">CGMCC 4.7306</strain>
    </source>
</reference>
<dbReference type="GO" id="GO:0008360">
    <property type="term" value="P:regulation of cell shape"/>
    <property type="evidence" value="ECO:0007669"/>
    <property type="project" value="UniProtKB-KW"/>
</dbReference>
<dbReference type="Gene3D" id="3.40.50.880">
    <property type="match status" value="1"/>
</dbReference>
<dbReference type="GO" id="GO:0009252">
    <property type="term" value="P:peptidoglycan biosynthetic process"/>
    <property type="evidence" value="ECO:0007669"/>
    <property type="project" value="UniProtKB-UniRule"/>
</dbReference>
<dbReference type="PROSITE" id="PS51274">
    <property type="entry name" value="GATASE_COBBQ"/>
    <property type="match status" value="1"/>
</dbReference>
<dbReference type="SUPFAM" id="SSF52317">
    <property type="entry name" value="Class I glutamine amidotransferase-like"/>
    <property type="match status" value="1"/>
</dbReference>
<dbReference type="Pfam" id="PF07685">
    <property type="entry name" value="GATase_3"/>
    <property type="match status" value="1"/>
</dbReference>
<accession>A0A917W3Y9</accession>
<comment type="pathway">
    <text evidence="2">Cell wall biogenesis; peptidoglycan biosynthesis.</text>
</comment>
<reference evidence="4" key="2">
    <citation type="submission" date="2020-09" db="EMBL/GenBank/DDBJ databases">
        <authorList>
            <person name="Sun Q."/>
            <person name="Zhou Y."/>
        </authorList>
    </citation>
    <scope>NUCLEOTIDE SEQUENCE</scope>
    <source>
        <strain evidence="4">CGMCC 4.7306</strain>
    </source>
</reference>
<dbReference type="EC" id="3.5.1.2" evidence="2"/>
<protein>
    <recommendedName>
        <fullName evidence="2">Lipid II isoglutaminyl synthase (glutamine-hydrolyzing) subunit GatD</fullName>
        <ecNumber evidence="2">6.3.5.13</ecNumber>
    </recommendedName>
    <alternativeName>
        <fullName evidence="2">Lipid II isoglutaminyl synthase glutaminase subunit</fullName>
        <ecNumber evidence="2">3.5.1.2</ecNumber>
    </alternativeName>
</protein>
<dbReference type="InterPro" id="IPR011698">
    <property type="entry name" value="GATase_3"/>
</dbReference>
<dbReference type="GO" id="GO:0009236">
    <property type="term" value="P:cobalamin biosynthetic process"/>
    <property type="evidence" value="ECO:0007669"/>
    <property type="project" value="InterPro"/>
</dbReference>
<feature type="active site" evidence="2">
    <location>
        <position position="201"/>
    </location>
</feature>
<dbReference type="GO" id="GO:0004359">
    <property type="term" value="F:glutaminase activity"/>
    <property type="evidence" value="ECO:0007669"/>
    <property type="project" value="UniProtKB-UniRule"/>
</dbReference>
<keyword evidence="2" id="KW-0133">Cell shape</keyword>
<evidence type="ECO:0000256" key="1">
    <source>
        <dbReference type="ARBA" id="ARBA00022962"/>
    </source>
</evidence>
<comment type="subunit">
    <text evidence="2">Forms a heterodimer with MurT.</text>
</comment>
<keyword evidence="2" id="KW-0436">Ligase</keyword>
<dbReference type="EC" id="6.3.5.13" evidence="2"/>
<comment type="caution">
    <text evidence="4">The sequence shown here is derived from an EMBL/GenBank/DDBJ whole genome shotgun (WGS) entry which is preliminary data.</text>
</comment>
<dbReference type="InterPro" id="IPR033949">
    <property type="entry name" value="CobQ_GATase1"/>
</dbReference>
<keyword evidence="2" id="KW-0378">Hydrolase</keyword>
<keyword evidence="2" id="KW-0961">Cell wall biogenesis/degradation</keyword>
<comment type="catalytic activity">
    <reaction evidence="2">
        <text>L-glutamine + H2O = L-glutamate + NH4(+)</text>
        <dbReference type="Rhea" id="RHEA:15889"/>
        <dbReference type="ChEBI" id="CHEBI:15377"/>
        <dbReference type="ChEBI" id="CHEBI:28938"/>
        <dbReference type="ChEBI" id="CHEBI:29985"/>
        <dbReference type="ChEBI" id="CHEBI:58359"/>
        <dbReference type="EC" id="3.5.1.2"/>
    </reaction>
</comment>
<evidence type="ECO:0000259" key="3">
    <source>
        <dbReference type="Pfam" id="PF07685"/>
    </source>
</evidence>
<dbReference type="PANTHER" id="PTHR21343">
    <property type="entry name" value="DETHIOBIOTIN SYNTHETASE"/>
    <property type="match status" value="1"/>
</dbReference>
<evidence type="ECO:0000256" key="2">
    <source>
        <dbReference type="HAMAP-Rule" id="MF_02213"/>
    </source>
</evidence>
<keyword evidence="5" id="KW-1185">Reference proteome</keyword>
<dbReference type="InterPro" id="IPR029062">
    <property type="entry name" value="Class_I_gatase-like"/>
</dbReference>
<dbReference type="Proteomes" id="UP000613840">
    <property type="component" value="Unassembled WGS sequence"/>
</dbReference>
<comment type="catalytic activity">
    <reaction evidence="2">
        <text>beta-D-GlcNAc-(1-&gt;4)-Mur2Ac(oyl-L-Ala-gamma-D-Glu-L-Lys-D-Ala-D-Ala)-di-trans,octa-cis-undecaprenyl diphosphate + L-glutamine + ATP + H2O = beta-D-GlcNAc-(1-&gt;4)-Mur2Ac(oyl-L-Ala-D-isoglutaminyl-L-Lys-D-Ala-D-Ala)-di-trans,octa-cis-undecaprenyl diphosphate + L-glutamate + ADP + phosphate + H(+)</text>
        <dbReference type="Rhea" id="RHEA:57928"/>
        <dbReference type="ChEBI" id="CHEBI:15377"/>
        <dbReference type="ChEBI" id="CHEBI:15378"/>
        <dbReference type="ChEBI" id="CHEBI:29985"/>
        <dbReference type="ChEBI" id="CHEBI:30616"/>
        <dbReference type="ChEBI" id="CHEBI:43474"/>
        <dbReference type="ChEBI" id="CHEBI:58359"/>
        <dbReference type="ChEBI" id="CHEBI:60033"/>
        <dbReference type="ChEBI" id="CHEBI:62233"/>
        <dbReference type="ChEBI" id="CHEBI:456216"/>
        <dbReference type="EC" id="6.3.5.13"/>
    </reaction>
</comment>
<dbReference type="HAMAP" id="MF_02213">
    <property type="entry name" value="Lipid_II_synth_GatD"/>
    <property type="match status" value="1"/>
</dbReference>
<dbReference type="CDD" id="cd01750">
    <property type="entry name" value="GATase1_CobQ"/>
    <property type="match status" value="1"/>
</dbReference>
<comment type="function">
    <text evidence="2">The lipid II isoglutaminyl synthase complex catalyzes the formation of alpha-D-isoglutamine in the cell wall lipid II stem peptide. The GatD subunit catalyzes the hydrolysis of glutamine to glutamate and ammonia. The resulting ammonia molecule is channeled to the active site of MurT.</text>
</comment>
<name>A0A917W3Y9_9ACTN</name>